<dbReference type="EMBL" id="BMHQ01000012">
    <property type="protein sequence ID" value="GGE26285.1"/>
    <property type="molecule type" value="Genomic_DNA"/>
</dbReference>
<dbReference type="Gene3D" id="1.20.120.670">
    <property type="entry name" value="N-acetyl-b-d-glucoasminidase"/>
    <property type="match status" value="1"/>
</dbReference>
<accession>A0A8J2YEE9</accession>
<dbReference type="RefSeq" id="WP_188648756.1">
    <property type="nucleotide sequence ID" value="NZ_BMHQ01000012.1"/>
</dbReference>
<dbReference type="Pfam" id="PF18088">
    <property type="entry name" value="Glyco_H_20C_C"/>
    <property type="match status" value="1"/>
</dbReference>
<dbReference type="InterPro" id="IPR038901">
    <property type="entry name" value="HEXDC-like"/>
</dbReference>
<dbReference type="Pfam" id="PF00728">
    <property type="entry name" value="Glyco_hydro_20"/>
    <property type="match status" value="1"/>
</dbReference>
<dbReference type="GO" id="GO:0004563">
    <property type="term" value="F:beta-N-acetylhexosaminidase activity"/>
    <property type="evidence" value="ECO:0007669"/>
    <property type="project" value="UniProtKB-ARBA"/>
</dbReference>
<dbReference type="PANTHER" id="PTHR21040:SF8">
    <property type="entry name" value="BCDNA.GH04120"/>
    <property type="match status" value="1"/>
</dbReference>
<dbReference type="InterPro" id="IPR017853">
    <property type="entry name" value="GH"/>
</dbReference>
<reference evidence="5" key="1">
    <citation type="journal article" date="2014" name="Int. J. Syst. Evol. Microbiol.">
        <title>Complete genome sequence of Corynebacterium casei LMG S-19264T (=DSM 44701T), isolated from a smear-ripened cheese.</title>
        <authorList>
            <consortium name="US DOE Joint Genome Institute (JGI-PGF)"/>
            <person name="Walter F."/>
            <person name="Albersmeier A."/>
            <person name="Kalinowski J."/>
            <person name="Ruckert C."/>
        </authorList>
    </citation>
    <scope>NUCLEOTIDE SEQUENCE</scope>
    <source>
        <strain evidence="5">CGMCC 1.15179</strain>
    </source>
</reference>
<dbReference type="Proteomes" id="UP000625210">
    <property type="component" value="Unassembled WGS sequence"/>
</dbReference>
<name>A0A8J2YEE9_9BACL</name>
<reference evidence="5" key="2">
    <citation type="submission" date="2020-09" db="EMBL/GenBank/DDBJ databases">
        <authorList>
            <person name="Sun Q."/>
            <person name="Zhou Y."/>
        </authorList>
    </citation>
    <scope>NUCLEOTIDE SEQUENCE</scope>
    <source>
        <strain evidence="5">CGMCC 1.15179</strain>
    </source>
</reference>
<feature type="domain" description="Glycoside hydrolase family 20 catalytic" evidence="3">
    <location>
        <begin position="92"/>
        <end position="273"/>
    </location>
</feature>
<organism evidence="5 6">
    <name type="scientific">Marinithermofilum abyssi</name>
    <dbReference type="NCBI Taxonomy" id="1571185"/>
    <lineage>
        <taxon>Bacteria</taxon>
        <taxon>Bacillati</taxon>
        <taxon>Bacillota</taxon>
        <taxon>Bacilli</taxon>
        <taxon>Bacillales</taxon>
        <taxon>Thermoactinomycetaceae</taxon>
        <taxon>Marinithermofilum</taxon>
    </lineage>
</organism>
<keyword evidence="2" id="KW-0378">Hydrolase</keyword>
<evidence type="ECO:0000313" key="6">
    <source>
        <dbReference type="Proteomes" id="UP000625210"/>
    </source>
</evidence>
<dbReference type="SUPFAM" id="SSF51445">
    <property type="entry name" value="(Trans)glycosidases"/>
    <property type="match status" value="1"/>
</dbReference>
<dbReference type="PANTHER" id="PTHR21040">
    <property type="entry name" value="BCDNA.GH04120"/>
    <property type="match status" value="1"/>
</dbReference>
<feature type="domain" description="Glycoside Hydrolase 20C C-terminal" evidence="4">
    <location>
        <begin position="421"/>
        <end position="605"/>
    </location>
</feature>
<proteinExistence type="inferred from homology"/>
<sequence length="631" mass="72622">MNVTFLGDVRSNEQGLHELVKELGWTVVADGMPIRLQQRMENCLTVKAESDRGSISYREPIHLFRGLGLLAEAWNEKKYGEITEIPKFRTNGVMLDCSRNGVMKPEAVKSWLRKMALMGLNMLMLYTEDTYTIEGEPYFGYMRGRYTPEELKELDTYAHELGIELIPCIQTLAHLASFLAWARAEELRDTWDVLLAQQDATYTFIEKAIASVSRCFRSRRIHIGMDEAFSLGRGKYLDLFGHRRAFDIMSDHLRQVLRITDRYGLSPMIWSDMYFRLGSRRHEYYDLQADIPEDVIRQMPRGVQFVYWDYYHEDSSFYRQFIRMHRRFGSDPVFAGGVWTWLGPAVHYKKTFAVTEAALTACKEEGVSEVFATLWGDDGQETNQWQGLLGLQLFAEHGYAAAVDRKRLGQRFAYCTGGDMDAFWRLGKIDTLPGARVNDLTPDNPSKFLLWQDVLIGLFDEHIRGRDISSYYSRLAEELERDAERGGTYRSLSETAARLCRVLSLKGELGLRIKGCYDWRDREGLARIAEEELPRLSQEVEGLRRAHREQWLSTYKPFGWEVLDLRYGGLIGRIETAAHRIQAYLEGKAEGLEELEADRIGFDSYQPGPDSGIGKANLYSRIATANVMGFR</sequence>
<evidence type="ECO:0000313" key="5">
    <source>
        <dbReference type="EMBL" id="GGE26285.1"/>
    </source>
</evidence>
<comment type="similarity">
    <text evidence="1">Belongs to the glycosyl hydrolase 20 family.</text>
</comment>
<evidence type="ECO:0000259" key="3">
    <source>
        <dbReference type="Pfam" id="PF00728"/>
    </source>
</evidence>
<evidence type="ECO:0000256" key="1">
    <source>
        <dbReference type="ARBA" id="ARBA00006285"/>
    </source>
</evidence>
<dbReference type="GO" id="GO:0005975">
    <property type="term" value="P:carbohydrate metabolic process"/>
    <property type="evidence" value="ECO:0007669"/>
    <property type="project" value="InterPro"/>
</dbReference>
<evidence type="ECO:0000256" key="2">
    <source>
        <dbReference type="ARBA" id="ARBA00022801"/>
    </source>
</evidence>
<dbReference type="Gene3D" id="3.20.20.80">
    <property type="entry name" value="Glycosidases"/>
    <property type="match status" value="1"/>
</dbReference>
<dbReference type="InterPro" id="IPR041063">
    <property type="entry name" value="Glyco_H_20C_C"/>
</dbReference>
<comment type="caution">
    <text evidence="5">The sequence shown here is derived from an EMBL/GenBank/DDBJ whole genome shotgun (WGS) entry which is preliminary data.</text>
</comment>
<dbReference type="AlphaFoldDB" id="A0A8J2YEE9"/>
<protein>
    <submittedName>
        <fullName evidence="5">N-acetyl-beta-D-glucosaminidase</fullName>
    </submittedName>
</protein>
<evidence type="ECO:0000259" key="4">
    <source>
        <dbReference type="Pfam" id="PF18088"/>
    </source>
</evidence>
<keyword evidence="6" id="KW-1185">Reference proteome</keyword>
<dbReference type="InterPro" id="IPR015883">
    <property type="entry name" value="Glyco_hydro_20_cat"/>
</dbReference>
<dbReference type="CDD" id="cd06565">
    <property type="entry name" value="GH20_GcnA-like"/>
    <property type="match status" value="1"/>
</dbReference>
<gene>
    <name evidence="5" type="ORF">GCM10011571_30580</name>
</gene>